<comment type="caution">
    <text evidence="2">The sequence shown here is derived from an EMBL/GenBank/DDBJ whole genome shotgun (WGS) entry which is preliminary data.</text>
</comment>
<dbReference type="HOGENOM" id="CLU_1661995_0_0_1"/>
<name>M5BT25_THACB</name>
<accession>M5BT25</accession>
<evidence type="ECO:0000313" key="2">
    <source>
        <dbReference type="EMBL" id="CCO26882.1"/>
    </source>
</evidence>
<dbReference type="EMBL" id="CAOJ01001168">
    <property type="protein sequence ID" value="CCO26882.1"/>
    <property type="molecule type" value="Genomic_DNA"/>
</dbReference>
<organism evidence="2 3">
    <name type="scientific">Thanatephorus cucumeris (strain AG1-IB / isolate 7/3/14)</name>
    <name type="common">Lettuce bottom rot fungus</name>
    <name type="synonym">Rhizoctonia solani</name>
    <dbReference type="NCBI Taxonomy" id="1108050"/>
    <lineage>
        <taxon>Eukaryota</taxon>
        <taxon>Fungi</taxon>
        <taxon>Dikarya</taxon>
        <taxon>Basidiomycota</taxon>
        <taxon>Agaricomycotina</taxon>
        <taxon>Agaricomycetes</taxon>
        <taxon>Cantharellales</taxon>
        <taxon>Ceratobasidiaceae</taxon>
        <taxon>Rhizoctonia</taxon>
        <taxon>Rhizoctonia solani AG-1</taxon>
    </lineage>
</organism>
<feature type="compositionally biased region" description="Low complexity" evidence="1">
    <location>
        <begin position="64"/>
        <end position="94"/>
    </location>
</feature>
<proteinExistence type="predicted"/>
<reference evidence="2 3" key="1">
    <citation type="journal article" date="2013" name="J. Biotechnol.">
        <title>Establishment and interpretation of the genome sequence of the phytopathogenic fungus Rhizoctonia solani AG1-IB isolate 7/3/14.</title>
        <authorList>
            <person name="Wibberg D.W."/>
            <person name="Jelonek L.J."/>
            <person name="Rupp O.R."/>
            <person name="Hennig M.H."/>
            <person name="Eikmeyer F.E."/>
            <person name="Goesmann A.G."/>
            <person name="Hartmann A.H."/>
            <person name="Borriss R.B."/>
            <person name="Grosch R.G."/>
            <person name="Puehler A.P."/>
            <person name="Schlueter A.S."/>
        </authorList>
    </citation>
    <scope>NUCLEOTIDE SEQUENCE [LARGE SCALE GENOMIC DNA]</scope>
    <source>
        <strain evidence="3">AG1-IB / isolate 7/3/14</strain>
    </source>
</reference>
<dbReference type="Proteomes" id="UP000012065">
    <property type="component" value="Unassembled WGS sequence"/>
</dbReference>
<gene>
    <name evidence="2" type="ORF">BN14_00914</name>
</gene>
<sequence>MPVTYGRPRPPATGSGTELNITITQSNVTNNPSSSPTEVEFNQDWKQKLQDIDNDEYDGEMVHESTSSSLTPLVSSSSLSALPESQPQPQSPSADYRDYETDDPDTSVELNTTVAMPSSDGDPIPDKEDEADSEDEPQTIAQSDVCRPTVQVIEPNYAC</sequence>
<evidence type="ECO:0000313" key="3">
    <source>
        <dbReference type="Proteomes" id="UP000012065"/>
    </source>
</evidence>
<feature type="region of interest" description="Disordered" evidence="1">
    <location>
        <begin position="52"/>
        <end position="147"/>
    </location>
</feature>
<feature type="compositionally biased region" description="Acidic residues" evidence="1">
    <location>
        <begin position="127"/>
        <end position="137"/>
    </location>
</feature>
<protein>
    <submittedName>
        <fullName evidence="2">Uncharacterized protein</fullName>
    </submittedName>
</protein>
<evidence type="ECO:0000256" key="1">
    <source>
        <dbReference type="SAM" id="MobiDB-lite"/>
    </source>
</evidence>
<dbReference type="AlphaFoldDB" id="M5BT25"/>